<feature type="region of interest" description="Disordered" evidence="1">
    <location>
        <begin position="1"/>
        <end position="138"/>
    </location>
</feature>
<gene>
    <name evidence="2" type="ORF">ORAREDHAP_LOCUS16784</name>
</gene>
<evidence type="ECO:0000313" key="2">
    <source>
        <dbReference type="EMBL" id="CAB4301291.1"/>
    </source>
</evidence>
<feature type="compositionally biased region" description="Basic and acidic residues" evidence="1">
    <location>
        <begin position="19"/>
        <end position="35"/>
    </location>
</feature>
<reference evidence="3" key="1">
    <citation type="journal article" date="2020" name="Genome Biol.">
        <title>Gamete binning: chromosome-level and haplotype-resolved genome assembly enabled by high-throughput single-cell sequencing of gamete genomes.</title>
        <authorList>
            <person name="Campoy J.A."/>
            <person name="Sun H."/>
            <person name="Goel M."/>
            <person name="Jiao W.-B."/>
            <person name="Folz-Donahue K."/>
            <person name="Wang N."/>
            <person name="Rubio M."/>
            <person name="Liu C."/>
            <person name="Kukat C."/>
            <person name="Ruiz D."/>
            <person name="Huettel B."/>
            <person name="Schneeberger K."/>
        </authorList>
    </citation>
    <scope>NUCLEOTIDE SEQUENCE [LARGE SCALE GENOMIC DNA]</scope>
    <source>
        <strain evidence="3">cv. Rojo Pasion</strain>
    </source>
</reference>
<feature type="compositionally biased region" description="Basic and acidic residues" evidence="1">
    <location>
        <begin position="117"/>
        <end position="128"/>
    </location>
</feature>
<sequence>MQCRNTSQLPALYTTPSSSKDEERNGDEDDKRDHGGQSVGAPATQSPELDLHHVDECQHQEHAPANRTRTRDEHPDPEGGAVDPGEELGRVVGRGSGDPDGLLEGDGDEAGEEEGAEGVHVEGHEVLRDAGPGAAGGGVVYLNQGVVRVVGIPGQADEDGQGEEGVHVHDTV</sequence>
<feature type="compositionally biased region" description="Basic and acidic residues" evidence="1">
    <location>
        <begin position="49"/>
        <end position="77"/>
    </location>
</feature>
<feature type="compositionally biased region" description="Acidic residues" evidence="1">
    <location>
        <begin position="101"/>
        <end position="116"/>
    </location>
</feature>
<keyword evidence="3" id="KW-1185">Reference proteome</keyword>
<name>A0A6J5WLP7_PRUAR</name>
<dbReference type="Proteomes" id="UP000507245">
    <property type="component" value="Unassembled WGS sequence"/>
</dbReference>
<organism evidence="2 3">
    <name type="scientific">Prunus armeniaca</name>
    <name type="common">Apricot</name>
    <name type="synonym">Armeniaca vulgaris</name>
    <dbReference type="NCBI Taxonomy" id="36596"/>
    <lineage>
        <taxon>Eukaryota</taxon>
        <taxon>Viridiplantae</taxon>
        <taxon>Streptophyta</taxon>
        <taxon>Embryophyta</taxon>
        <taxon>Tracheophyta</taxon>
        <taxon>Spermatophyta</taxon>
        <taxon>Magnoliopsida</taxon>
        <taxon>eudicotyledons</taxon>
        <taxon>Gunneridae</taxon>
        <taxon>Pentapetalae</taxon>
        <taxon>rosids</taxon>
        <taxon>fabids</taxon>
        <taxon>Rosales</taxon>
        <taxon>Rosaceae</taxon>
        <taxon>Amygdaloideae</taxon>
        <taxon>Amygdaleae</taxon>
        <taxon>Prunus</taxon>
    </lineage>
</organism>
<proteinExistence type="predicted"/>
<dbReference type="AlphaFoldDB" id="A0A6J5WLP7"/>
<evidence type="ECO:0000256" key="1">
    <source>
        <dbReference type="SAM" id="MobiDB-lite"/>
    </source>
</evidence>
<accession>A0A6J5WLP7</accession>
<feature type="compositionally biased region" description="Polar residues" evidence="1">
    <location>
        <begin position="1"/>
        <end position="18"/>
    </location>
</feature>
<dbReference type="EMBL" id="CAEKKB010000002">
    <property type="protein sequence ID" value="CAB4301291.1"/>
    <property type="molecule type" value="Genomic_DNA"/>
</dbReference>
<protein>
    <submittedName>
        <fullName evidence="2">Uncharacterized protein</fullName>
    </submittedName>
</protein>
<evidence type="ECO:0000313" key="3">
    <source>
        <dbReference type="Proteomes" id="UP000507245"/>
    </source>
</evidence>